<sequence length="136" mass="15887">MYVKINYFRTRNSGILSYQGIMIFYLLLAGCCLAYASEEWINKEESFVFDQNTLFHLNKENQGYLFDNVTKVIFYKHGSIVYSSYNNLPVKFSSSNTFYQVFTLISTAANIVMFAYCFILYQNLRSMRVSSVLQTL</sequence>
<dbReference type="Proteomes" id="UP000005239">
    <property type="component" value="Unassembled WGS sequence"/>
</dbReference>
<organism evidence="1 2">
    <name type="scientific">Pristionchus pacificus</name>
    <name type="common">Parasitic nematode worm</name>
    <dbReference type="NCBI Taxonomy" id="54126"/>
    <lineage>
        <taxon>Eukaryota</taxon>
        <taxon>Metazoa</taxon>
        <taxon>Ecdysozoa</taxon>
        <taxon>Nematoda</taxon>
        <taxon>Chromadorea</taxon>
        <taxon>Rhabditida</taxon>
        <taxon>Rhabditina</taxon>
        <taxon>Diplogasteromorpha</taxon>
        <taxon>Diplogasteroidea</taxon>
        <taxon>Neodiplogasteridae</taxon>
        <taxon>Pristionchus</taxon>
    </lineage>
</organism>
<gene>
    <name evidence="1" type="primary">WBGene00278049</name>
</gene>
<dbReference type="EnsemblMetazoa" id="PPA39680.1">
    <property type="protein sequence ID" value="PPA39680.1"/>
    <property type="gene ID" value="WBGene00278049"/>
</dbReference>
<reference evidence="1" key="2">
    <citation type="submission" date="2022-06" db="UniProtKB">
        <authorList>
            <consortium name="EnsemblMetazoa"/>
        </authorList>
    </citation>
    <scope>IDENTIFICATION</scope>
    <source>
        <strain evidence="1">PS312</strain>
    </source>
</reference>
<name>A0A2A6BDG1_PRIPA</name>
<keyword evidence="2" id="KW-1185">Reference proteome</keyword>
<accession>A0A2A6BDG1</accession>
<dbReference type="PROSITE" id="PS51257">
    <property type="entry name" value="PROKAR_LIPOPROTEIN"/>
    <property type="match status" value="1"/>
</dbReference>
<evidence type="ECO:0000313" key="2">
    <source>
        <dbReference type="Proteomes" id="UP000005239"/>
    </source>
</evidence>
<proteinExistence type="predicted"/>
<reference evidence="2" key="1">
    <citation type="journal article" date="2008" name="Nat. Genet.">
        <title>The Pristionchus pacificus genome provides a unique perspective on nematode lifestyle and parasitism.</title>
        <authorList>
            <person name="Dieterich C."/>
            <person name="Clifton S.W."/>
            <person name="Schuster L.N."/>
            <person name="Chinwalla A."/>
            <person name="Delehaunty K."/>
            <person name="Dinkelacker I."/>
            <person name="Fulton L."/>
            <person name="Fulton R."/>
            <person name="Godfrey J."/>
            <person name="Minx P."/>
            <person name="Mitreva M."/>
            <person name="Roeseler W."/>
            <person name="Tian H."/>
            <person name="Witte H."/>
            <person name="Yang S.P."/>
            <person name="Wilson R.K."/>
            <person name="Sommer R.J."/>
        </authorList>
    </citation>
    <scope>NUCLEOTIDE SEQUENCE [LARGE SCALE GENOMIC DNA]</scope>
    <source>
        <strain evidence="2">PS312</strain>
    </source>
</reference>
<accession>A0A8R1YVT2</accession>
<evidence type="ECO:0000313" key="1">
    <source>
        <dbReference type="EnsemblMetazoa" id="PPA39680.1"/>
    </source>
</evidence>
<protein>
    <submittedName>
        <fullName evidence="1">Uncharacterized protein</fullName>
    </submittedName>
</protein>
<dbReference type="AlphaFoldDB" id="A0A2A6BDG1"/>